<feature type="compositionally biased region" description="Low complexity" evidence="2">
    <location>
        <begin position="261"/>
        <end position="283"/>
    </location>
</feature>
<evidence type="ECO:0000259" key="3">
    <source>
        <dbReference type="PROSITE" id="PS50103"/>
    </source>
</evidence>
<proteinExistence type="predicted"/>
<evidence type="ECO:0000256" key="2">
    <source>
        <dbReference type="SAM" id="MobiDB-lite"/>
    </source>
</evidence>
<comment type="caution">
    <text evidence="4">The sequence shown here is derived from an EMBL/GenBank/DDBJ whole genome shotgun (WGS) entry which is preliminary data.</text>
</comment>
<dbReference type="Proteomes" id="UP001218218">
    <property type="component" value="Unassembled WGS sequence"/>
</dbReference>
<protein>
    <recommendedName>
        <fullName evidence="3">C3H1-type domain-containing protein</fullName>
    </recommendedName>
</protein>
<gene>
    <name evidence="4" type="ORF">DFH08DRAFT_1033393</name>
</gene>
<feature type="non-terminal residue" evidence="4">
    <location>
        <position position="1"/>
    </location>
</feature>
<dbReference type="GO" id="GO:0008270">
    <property type="term" value="F:zinc ion binding"/>
    <property type="evidence" value="ECO:0007669"/>
    <property type="project" value="UniProtKB-KW"/>
</dbReference>
<dbReference type="InterPro" id="IPR000571">
    <property type="entry name" value="Znf_CCCH"/>
</dbReference>
<evidence type="ECO:0000313" key="5">
    <source>
        <dbReference type="Proteomes" id="UP001218218"/>
    </source>
</evidence>
<accession>A0AAD7F1Q7</accession>
<feature type="zinc finger region" description="C3H1-type" evidence="1">
    <location>
        <begin position="302"/>
        <end position="329"/>
    </location>
</feature>
<keyword evidence="1" id="KW-0479">Metal-binding</keyword>
<dbReference type="PANTHER" id="PTHR37543:SF1">
    <property type="entry name" value="CCCH ZINC FINGER DNA BINDING PROTEIN (AFU_ORTHOLOGUE AFUA_5G12760)"/>
    <property type="match status" value="1"/>
</dbReference>
<reference evidence="4" key="1">
    <citation type="submission" date="2023-03" db="EMBL/GenBank/DDBJ databases">
        <title>Massive genome expansion in bonnet fungi (Mycena s.s.) driven by repeated elements and novel gene families across ecological guilds.</title>
        <authorList>
            <consortium name="Lawrence Berkeley National Laboratory"/>
            <person name="Harder C.B."/>
            <person name="Miyauchi S."/>
            <person name="Viragh M."/>
            <person name="Kuo A."/>
            <person name="Thoen E."/>
            <person name="Andreopoulos B."/>
            <person name="Lu D."/>
            <person name="Skrede I."/>
            <person name="Drula E."/>
            <person name="Henrissat B."/>
            <person name="Morin E."/>
            <person name="Kohler A."/>
            <person name="Barry K."/>
            <person name="LaButti K."/>
            <person name="Morin E."/>
            <person name="Salamov A."/>
            <person name="Lipzen A."/>
            <person name="Mereny Z."/>
            <person name="Hegedus B."/>
            <person name="Baldrian P."/>
            <person name="Stursova M."/>
            <person name="Weitz H."/>
            <person name="Taylor A."/>
            <person name="Grigoriev I.V."/>
            <person name="Nagy L.G."/>
            <person name="Martin F."/>
            <person name="Kauserud H."/>
        </authorList>
    </citation>
    <scope>NUCLEOTIDE SEQUENCE</scope>
    <source>
        <strain evidence="4">CBHHK002</strain>
    </source>
</reference>
<dbReference type="PROSITE" id="PS50103">
    <property type="entry name" value="ZF_C3H1"/>
    <property type="match status" value="1"/>
</dbReference>
<keyword evidence="1" id="KW-0863">Zinc-finger</keyword>
<evidence type="ECO:0000256" key="1">
    <source>
        <dbReference type="PROSITE-ProRule" id="PRU00723"/>
    </source>
</evidence>
<organism evidence="4 5">
    <name type="scientific">Mycena albidolilacea</name>
    <dbReference type="NCBI Taxonomy" id="1033008"/>
    <lineage>
        <taxon>Eukaryota</taxon>
        <taxon>Fungi</taxon>
        <taxon>Dikarya</taxon>
        <taxon>Basidiomycota</taxon>
        <taxon>Agaricomycotina</taxon>
        <taxon>Agaricomycetes</taxon>
        <taxon>Agaricomycetidae</taxon>
        <taxon>Agaricales</taxon>
        <taxon>Marasmiineae</taxon>
        <taxon>Mycenaceae</taxon>
        <taxon>Mycena</taxon>
    </lineage>
</organism>
<feature type="domain" description="C3H1-type" evidence="3">
    <location>
        <begin position="302"/>
        <end position="329"/>
    </location>
</feature>
<dbReference type="Pfam" id="PF25540">
    <property type="entry name" value="DUF7923"/>
    <property type="match status" value="1"/>
</dbReference>
<name>A0AAD7F1Q7_9AGAR</name>
<dbReference type="EMBL" id="JARIHO010000005">
    <property type="protein sequence ID" value="KAJ7361717.1"/>
    <property type="molecule type" value="Genomic_DNA"/>
</dbReference>
<dbReference type="InterPro" id="IPR057683">
    <property type="entry name" value="DUF7923"/>
</dbReference>
<evidence type="ECO:0000313" key="4">
    <source>
        <dbReference type="EMBL" id="KAJ7361717.1"/>
    </source>
</evidence>
<keyword evidence="1" id="KW-0862">Zinc</keyword>
<sequence length="418" mass="46911">ALFRQTFDENLVLQRRVTELERELSVWKLALTKADEDSATLKSTNTHLQQVFNSLKNDNPLLLCLVDGDGHIFQKADLQDWNQGHAGGRQAALLLTKGLTDYTAGAADTPKISSRAQVWLTVFCNKTGLVETLVNQDVCTKEQFEDFCFGFNLAAPLFSIVDVGPGKEAADAKIKECLRVFARFPQTSFVFFGGGHDNGYTSALTSLENEGFLNKVVLLRGYKDVALELKNLRLPELTIDGVFMTRKLQTNVFQRNRNHFPESLPSVSAPASPKKSSTHTTSTFGDEPRYLEPGVVSLQLPDYTPPPCTFFYLAVCKQGVKCTYGHGYTLTPANYTDLREHAKKSPCPMINRNKVCPSGDSCCSGHFCPRGENCNLLKRRTCKFVGREFLFGDFKLRIDQLFRFHAHKTQCFLKHRDI</sequence>
<dbReference type="AlphaFoldDB" id="A0AAD7F1Q7"/>
<dbReference type="PANTHER" id="PTHR37543">
    <property type="entry name" value="CCCH ZINC FINGER DNA BINDING PROTEIN (AFU_ORTHOLOGUE AFUA_5G12760)"/>
    <property type="match status" value="1"/>
</dbReference>
<feature type="region of interest" description="Disordered" evidence="2">
    <location>
        <begin position="259"/>
        <end position="288"/>
    </location>
</feature>
<keyword evidence="5" id="KW-1185">Reference proteome</keyword>